<evidence type="ECO:0000313" key="1">
    <source>
        <dbReference type="EMBL" id="MFC7434210.1"/>
    </source>
</evidence>
<evidence type="ECO:0000313" key="2">
    <source>
        <dbReference type="Proteomes" id="UP001596495"/>
    </source>
</evidence>
<accession>A0ABW2R800</accession>
<reference evidence="2" key="1">
    <citation type="journal article" date="2019" name="Int. J. Syst. Evol. Microbiol.">
        <title>The Global Catalogue of Microorganisms (GCM) 10K type strain sequencing project: providing services to taxonomists for standard genome sequencing and annotation.</title>
        <authorList>
            <consortium name="The Broad Institute Genomics Platform"/>
            <consortium name="The Broad Institute Genome Sequencing Center for Infectious Disease"/>
            <person name="Wu L."/>
            <person name="Ma J."/>
        </authorList>
    </citation>
    <scope>NUCLEOTIDE SEQUENCE [LARGE SCALE GENOMIC DNA]</scope>
    <source>
        <strain evidence="2">CCUG 54518</strain>
    </source>
</reference>
<dbReference type="InterPro" id="IPR011990">
    <property type="entry name" value="TPR-like_helical_dom_sf"/>
</dbReference>
<dbReference type="Gene3D" id="1.20.58.320">
    <property type="entry name" value="TPR-like"/>
    <property type="match status" value="1"/>
</dbReference>
<name>A0ABW2R800_9BURK</name>
<gene>
    <name evidence="1" type="ORF">ACFQNJ_06760</name>
</gene>
<organism evidence="1 2">
    <name type="scientific">Hydrogenophaga bisanensis</name>
    <dbReference type="NCBI Taxonomy" id="439611"/>
    <lineage>
        <taxon>Bacteria</taxon>
        <taxon>Pseudomonadati</taxon>
        <taxon>Pseudomonadota</taxon>
        <taxon>Betaproteobacteria</taxon>
        <taxon>Burkholderiales</taxon>
        <taxon>Comamonadaceae</taxon>
        <taxon>Hydrogenophaga</taxon>
    </lineage>
</organism>
<dbReference type="Pfam" id="PF06041">
    <property type="entry name" value="DUF924"/>
    <property type="match status" value="1"/>
</dbReference>
<keyword evidence="2" id="KW-1185">Reference proteome</keyword>
<dbReference type="Proteomes" id="UP001596495">
    <property type="component" value="Unassembled WGS sequence"/>
</dbReference>
<protein>
    <submittedName>
        <fullName evidence="1">DUF924 family protein</fullName>
    </submittedName>
</protein>
<dbReference type="RefSeq" id="WP_382255252.1">
    <property type="nucleotide sequence ID" value="NZ_JBHTBX010000003.1"/>
</dbReference>
<proteinExistence type="predicted"/>
<dbReference type="SUPFAM" id="SSF48452">
    <property type="entry name" value="TPR-like"/>
    <property type="match status" value="1"/>
</dbReference>
<comment type="caution">
    <text evidence="1">The sequence shown here is derived from an EMBL/GenBank/DDBJ whole genome shotgun (WGS) entry which is preliminary data.</text>
</comment>
<dbReference type="InterPro" id="IPR010323">
    <property type="entry name" value="DUF924"/>
</dbReference>
<dbReference type="Gene3D" id="1.25.40.10">
    <property type="entry name" value="Tetratricopeptide repeat domain"/>
    <property type="match status" value="1"/>
</dbReference>
<sequence length="217" mass="24443">MRNKNPAAPSSHVTFPTETTPVDVLRFWMGDDWPCDWPAADRDDLWFKGGAAVDERIRQRFAADVTHAIEGGLSDWENDPHHRLALVLLLDQFTRNIHRGRPQAFAGDARAQALVTDALTQRLDARLPVVGRLFMYMPLMHAEDLALQEECVARFTVLQQQAPAPLRDTLAGNLRYAILHRDIVARFGRFPHRNAALGRPSTAEETAFLVDGPRFGQ</sequence>
<dbReference type="EMBL" id="JBHTBX010000003">
    <property type="protein sequence ID" value="MFC7434210.1"/>
    <property type="molecule type" value="Genomic_DNA"/>
</dbReference>